<dbReference type="PANTHER" id="PTHR45526">
    <property type="entry name" value="TRANSCRIPTIONAL REGULATORY PROTEIN DPIA"/>
    <property type="match status" value="1"/>
</dbReference>
<dbReference type="Proteomes" id="UP000295684">
    <property type="component" value="Unassembled WGS sequence"/>
</dbReference>
<gene>
    <name evidence="5" type="ORF">EV200_11197</name>
    <name evidence="4" type="ORF">GCM10011413_41530</name>
</gene>
<dbReference type="GO" id="GO:0000156">
    <property type="term" value="F:phosphorelay response regulator activity"/>
    <property type="evidence" value="ECO:0007669"/>
    <property type="project" value="TreeGrafter"/>
</dbReference>
<dbReference type="EMBL" id="SLWO01000011">
    <property type="protein sequence ID" value="TCO18759.1"/>
    <property type="molecule type" value="Genomic_DNA"/>
</dbReference>
<keyword evidence="7" id="KW-1185">Reference proteome</keyword>
<feature type="domain" description="Response regulatory" evidence="2">
    <location>
        <begin position="3"/>
        <end position="114"/>
    </location>
</feature>
<keyword evidence="1" id="KW-0597">Phosphoprotein</keyword>
<dbReference type="PANTHER" id="PTHR45526:SF1">
    <property type="entry name" value="TRANSCRIPTIONAL REGULATORY PROTEIN DCUR-RELATED"/>
    <property type="match status" value="1"/>
</dbReference>
<evidence type="ECO:0000259" key="2">
    <source>
        <dbReference type="PROSITE" id="PS50110"/>
    </source>
</evidence>
<dbReference type="Pfam" id="PF00072">
    <property type="entry name" value="Response_reg"/>
    <property type="match status" value="1"/>
</dbReference>
<dbReference type="OrthoDB" id="9787344at2"/>
<dbReference type="SUPFAM" id="SSF52172">
    <property type="entry name" value="CheY-like"/>
    <property type="match status" value="1"/>
</dbReference>
<dbReference type="RefSeq" id="WP_132536314.1">
    <property type="nucleotide sequence ID" value="NZ_BMJO01000010.1"/>
</dbReference>
<dbReference type="InterPro" id="IPR001789">
    <property type="entry name" value="Sig_transdc_resp-reg_receiver"/>
</dbReference>
<dbReference type="GO" id="GO:0003677">
    <property type="term" value="F:DNA binding"/>
    <property type="evidence" value="ECO:0007669"/>
    <property type="project" value="UniProtKB-KW"/>
</dbReference>
<dbReference type="Pfam" id="PF04397">
    <property type="entry name" value="LytTR"/>
    <property type="match status" value="1"/>
</dbReference>
<feature type="modified residue" description="4-aspartylphosphate" evidence="1">
    <location>
        <position position="54"/>
    </location>
</feature>
<evidence type="ECO:0000313" key="7">
    <source>
        <dbReference type="Proteomes" id="UP000622648"/>
    </source>
</evidence>
<dbReference type="Proteomes" id="UP000622648">
    <property type="component" value="Unassembled WGS sequence"/>
</dbReference>
<protein>
    <submittedName>
        <fullName evidence="4">DNA-binding response regulator</fullName>
    </submittedName>
    <submittedName>
        <fullName evidence="5">LytTR family two component transcriptional regulator</fullName>
    </submittedName>
</protein>
<organism evidence="5 6">
    <name type="scientific">Pedobacter psychrotolerans</name>
    <dbReference type="NCBI Taxonomy" id="1843235"/>
    <lineage>
        <taxon>Bacteria</taxon>
        <taxon>Pseudomonadati</taxon>
        <taxon>Bacteroidota</taxon>
        <taxon>Sphingobacteriia</taxon>
        <taxon>Sphingobacteriales</taxon>
        <taxon>Sphingobacteriaceae</taxon>
        <taxon>Pedobacter</taxon>
    </lineage>
</organism>
<dbReference type="PROSITE" id="PS50110">
    <property type="entry name" value="RESPONSE_REGULATORY"/>
    <property type="match status" value="1"/>
</dbReference>
<evidence type="ECO:0000259" key="3">
    <source>
        <dbReference type="PROSITE" id="PS50930"/>
    </source>
</evidence>
<evidence type="ECO:0000313" key="5">
    <source>
        <dbReference type="EMBL" id="TCO18759.1"/>
    </source>
</evidence>
<name>A0A4R2H213_9SPHI</name>
<evidence type="ECO:0000313" key="4">
    <source>
        <dbReference type="EMBL" id="GGE70523.1"/>
    </source>
</evidence>
<reference evidence="4" key="1">
    <citation type="journal article" date="2014" name="Int. J. Syst. Evol. Microbiol.">
        <title>Complete genome of a new Firmicutes species belonging to the dominant human colonic microbiota ('Ruminococcus bicirculans') reveals two chromosomes and a selective capacity to utilize plant glucans.</title>
        <authorList>
            <consortium name="NISC Comparative Sequencing Program"/>
            <person name="Wegmann U."/>
            <person name="Louis P."/>
            <person name="Goesmann A."/>
            <person name="Henrissat B."/>
            <person name="Duncan S.H."/>
            <person name="Flint H.J."/>
        </authorList>
    </citation>
    <scope>NUCLEOTIDE SEQUENCE</scope>
    <source>
        <strain evidence="4">CGMCC 1.15644</strain>
    </source>
</reference>
<dbReference type="SMART" id="SM00850">
    <property type="entry name" value="LytTR"/>
    <property type="match status" value="1"/>
</dbReference>
<dbReference type="Gene3D" id="3.40.50.2300">
    <property type="match status" value="1"/>
</dbReference>
<dbReference type="AlphaFoldDB" id="A0A4R2H213"/>
<feature type="domain" description="HTH LytTR-type" evidence="3">
    <location>
        <begin position="141"/>
        <end position="207"/>
    </location>
</feature>
<evidence type="ECO:0000313" key="6">
    <source>
        <dbReference type="Proteomes" id="UP000295684"/>
    </source>
</evidence>
<comment type="caution">
    <text evidence="5">The sequence shown here is derived from an EMBL/GenBank/DDBJ whole genome shotgun (WGS) entry which is preliminary data.</text>
</comment>
<dbReference type="Gene3D" id="2.40.50.1020">
    <property type="entry name" value="LytTr DNA-binding domain"/>
    <property type="match status" value="1"/>
</dbReference>
<keyword evidence="4" id="KW-0238">DNA-binding</keyword>
<reference evidence="5 6" key="3">
    <citation type="submission" date="2019-03" db="EMBL/GenBank/DDBJ databases">
        <title>Genomic Encyclopedia of Type Strains, Phase IV (KMG-IV): sequencing the most valuable type-strain genomes for metagenomic binning, comparative biology and taxonomic classification.</title>
        <authorList>
            <person name="Goeker M."/>
        </authorList>
    </citation>
    <scope>NUCLEOTIDE SEQUENCE [LARGE SCALE GENOMIC DNA]</scope>
    <source>
        <strain evidence="5 6">DSM 103236</strain>
    </source>
</reference>
<proteinExistence type="predicted"/>
<sequence>MLNCIIIDDEPHVIDLLEIHAKKIPNVNIVKTFNNGFEALNFLENTNIDLIFVDIQMPEISGLEFIKVIGKRFDIVIISAFREYAIDGYENEIVDFLLKPVSYSRFVKALDKANEKKLTREQNITLPTNDDNFIVLKTEFKTKLLKVDIDDIMYVEGLKNYVSVFTKEQRIITLLNMKAFEEKLPKNKFIRTHRSYIISLSKVRLIDGNRIYLKDLETGIPLGDNYRENFYNRMKQNMVYNK</sequence>
<dbReference type="EMBL" id="BMJO01000010">
    <property type="protein sequence ID" value="GGE70523.1"/>
    <property type="molecule type" value="Genomic_DNA"/>
</dbReference>
<dbReference type="PROSITE" id="PS50930">
    <property type="entry name" value="HTH_LYTTR"/>
    <property type="match status" value="1"/>
</dbReference>
<reference evidence="7" key="2">
    <citation type="journal article" date="2019" name="Int. J. Syst. Evol. Microbiol.">
        <title>The Global Catalogue of Microorganisms (GCM) 10K type strain sequencing project: providing services to taxonomists for standard genome sequencing and annotation.</title>
        <authorList>
            <consortium name="The Broad Institute Genomics Platform"/>
            <consortium name="The Broad Institute Genome Sequencing Center for Infectious Disease"/>
            <person name="Wu L."/>
            <person name="Ma J."/>
        </authorList>
    </citation>
    <scope>NUCLEOTIDE SEQUENCE [LARGE SCALE GENOMIC DNA]</scope>
    <source>
        <strain evidence="7">CGMCC 1.15644</strain>
    </source>
</reference>
<dbReference type="InterPro" id="IPR011006">
    <property type="entry name" value="CheY-like_superfamily"/>
</dbReference>
<dbReference type="InterPro" id="IPR051271">
    <property type="entry name" value="2C-system_Tx_regulators"/>
</dbReference>
<dbReference type="InterPro" id="IPR007492">
    <property type="entry name" value="LytTR_DNA-bd_dom"/>
</dbReference>
<reference evidence="4" key="4">
    <citation type="submission" date="2024-05" db="EMBL/GenBank/DDBJ databases">
        <authorList>
            <person name="Sun Q."/>
            <person name="Zhou Y."/>
        </authorList>
    </citation>
    <scope>NUCLEOTIDE SEQUENCE</scope>
    <source>
        <strain evidence="4">CGMCC 1.15644</strain>
    </source>
</reference>
<evidence type="ECO:0000256" key="1">
    <source>
        <dbReference type="PROSITE-ProRule" id="PRU00169"/>
    </source>
</evidence>
<dbReference type="SMART" id="SM00448">
    <property type="entry name" value="REC"/>
    <property type="match status" value="1"/>
</dbReference>
<accession>A0A4R2H213</accession>